<name>A0A1M7R8A2_9ACTN</name>
<organism evidence="1 2">
    <name type="scientific">Cryptosporangium aurantiacum</name>
    <dbReference type="NCBI Taxonomy" id="134849"/>
    <lineage>
        <taxon>Bacteria</taxon>
        <taxon>Bacillati</taxon>
        <taxon>Actinomycetota</taxon>
        <taxon>Actinomycetes</taxon>
        <taxon>Cryptosporangiales</taxon>
        <taxon>Cryptosporangiaceae</taxon>
        <taxon>Cryptosporangium</taxon>
    </lineage>
</organism>
<dbReference type="EMBL" id="FRCS01000008">
    <property type="protein sequence ID" value="SHN42463.1"/>
    <property type="molecule type" value="Genomic_DNA"/>
</dbReference>
<keyword evidence="2" id="KW-1185">Reference proteome</keyword>
<accession>A0A1M7R8A2</accession>
<dbReference type="Proteomes" id="UP000184440">
    <property type="component" value="Unassembled WGS sequence"/>
</dbReference>
<dbReference type="AlphaFoldDB" id="A0A1M7R8A2"/>
<reference evidence="1 2" key="1">
    <citation type="submission" date="2016-11" db="EMBL/GenBank/DDBJ databases">
        <authorList>
            <person name="Jaros S."/>
            <person name="Januszkiewicz K."/>
            <person name="Wedrychowicz H."/>
        </authorList>
    </citation>
    <scope>NUCLEOTIDE SEQUENCE [LARGE SCALE GENOMIC DNA]</scope>
    <source>
        <strain evidence="1 2">DSM 46144</strain>
    </source>
</reference>
<sequence length="62" mass="6988">MLRWLVDRLPHRLWRAGNFHFFVGGRATLHFCVGADSERTIEVNGRELLRGRPGGASNLTVA</sequence>
<dbReference type="OrthoDB" id="5195759at2"/>
<proteinExistence type="predicted"/>
<protein>
    <submittedName>
        <fullName evidence="1">Uncharacterized protein</fullName>
    </submittedName>
</protein>
<evidence type="ECO:0000313" key="2">
    <source>
        <dbReference type="Proteomes" id="UP000184440"/>
    </source>
</evidence>
<gene>
    <name evidence="1" type="ORF">SAMN05443668_108217</name>
</gene>
<evidence type="ECO:0000313" key="1">
    <source>
        <dbReference type="EMBL" id="SHN42463.1"/>
    </source>
</evidence>
<dbReference type="RefSeq" id="WP_143175408.1">
    <property type="nucleotide sequence ID" value="NZ_FRCS01000008.1"/>
</dbReference>